<dbReference type="Proteomes" id="UP001208651">
    <property type="component" value="Unassembled WGS sequence"/>
</dbReference>
<dbReference type="Pfam" id="PF02613">
    <property type="entry name" value="Nitrate_red_del"/>
    <property type="match status" value="1"/>
</dbReference>
<dbReference type="SUPFAM" id="SSF89155">
    <property type="entry name" value="TorD-like"/>
    <property type="match status" value="1"/>
</dbReference>
<dbReference type="Gene3D" id="1.10.3480.10">
    <property type="entry name" value="TorD-like"/>
    <property type="match status" value="1"/>
</dbReference>
<gene>
    <name evidence="2" type="ORF">LZT28_20015</name>
</gene>
<dbReference type="InterPro" id="IPR036411">
    <property type="entry name" value="TorD-like_sf"/>
</dbReference>
<sequence length="202" mass="22235">MQNDTAIARLLGALLYHSPNSETVTSILHAVAGQEGTLLQPLSQLALEVDADELEADFFRLLQGDGEMPCPPWGSAYLDPENALFGSSTLEFRAFLTEVGIQCDTGMREPEDHIGLMLMGFSVLLERGEHTHAAQLLTRHLMPFAPSMLASMEKHASTDFYRAIAACTLGWLNLYCEEADIQVATRPCYWEKDIVDGDQTGS</sequence>
<evidence type="ECO:0000313" key="2">
    <source>
        <dbReference type="EMBL" id="MCV3290488.1"/>
    </source>
</evidence>
<evidence type="ECO:0000313" key="3">
    <source>
        <dbReference type="Proteomes" id="UP001208651"/>
    </source>
</evidence>
<name>A0AAW5RTV8_AERME</name>
<dbReference type="AlphaFoldDB" id="A0AAW5RTV8"/>
<evidence type="ECO:0000256" key="1">
    <source>
        <dbReference type="ARBA" id="ARBA00023186"/>
    </source>
</evidence>
<dbReference type="InterPro" id="IPR050289">
    <property type="entry name" value="TorD/DmsD_chaperones"/>
</dbReference>
<accession>A0AAW5RTV8</accession>
<protein>
    <submittedName>
        <fullName evidence="2">Molecular chaperone</fullName>
    </submittedName>
</protein>
<reference evidence="2" key="1">
    <citation type="submission" date="2022-01" db="EMBL/GenBank/DDBJ databases">
        <title>Comparison of Fish pathogen Aeromonas spp.</title>
        <authorList>
            <person name="Dubey S."/>
            <person name="Sorum H."/>
            <person name="Munangandu H.M."/>
        </authorList>
    </citation>
    <scope>NUCLEOTIDE SEQUENCE</scope>
    <source>
        <strain evidence="2">SD/21-15</strain>
    </source>
</reference>
<dbReference type="InterPro" id="IPR026269">
    <property type="entry name" value="DmsD-type"/>
</dbReference>
<organism evidence="2 3">
    <name type="scientific">Aeromonas media</name>
    <dbReference type="NCBI Taxonomy" id="651"/>
    <lineage>
        <taxon>Bacteria</taxon>
        <taxon>Pseudomonadati</taxon>
        <taxon>Pseudomonadota</taxon>
        <taxon>Gammaproteobacteria</taxon>
        <taxon>Aeromonadales</taxon>
        <taxon>Aeromonadaceae</taxon>
        <taxon>Aeromonas</taxon>
    </lineage>
</organism>
<comment type="caution">
    <text evidence="2">The sequence shown here is derived from an EMBL/GenBank/DDBJ whole genome shotgun (WGS) entry which is preliminary data.</text>
</comment>
<keyword evidence="1" id="KW-0143">Chaperone</keyword>
<dbReference type="EMBL" id="JAJVCY010000058">
    <property type="protein sequence ID" value="MCV3290488.1"/>
    <property type="molecule type" value="Genomic_DNA"/>
</dbReference>
<dbReference type="PANTHER" id="PTHR34227">
    <property type="entry name" value="CHAPERONE PROTEIN YCDY"/>
    <property type="match status" value="1"/>
</dbReference>
<dbReference type="InterPro" id="IPR020945">
    <property type="entry name" value="DMSO/NO3_reduct_chaperone"/>
</dbReference>
<dbReference type="PIRSF" id="PIRSF004690">
    <property type="entry name" value="DmsD"/>
    <property type="match status" value="1"/>
</dbReference>
<dbReference type="RefSeq" id="WP_263686180.1">
    <property type="nucleotide sequence ID" value="NZ_JAJVCY010000058.1"/>
</dbReference>
<proteinExistence type="predicted"/>
<dbReference type="PANTHER" id="PTHR34227:SF13">
    <property type="entry name" value="TAT PROOFREADING CHAPERONE DMSD-RELATED"/>
    <property type="match status" value="1"/>
</dbReference>